<protein>
    <submittedName>
        <fullName evidence="2">Putative amidohydrolase</fullName>
    </submittedName>
</protein>
<dbReference type="SUPFAM" id="SSF56317">
    <property type="entry name" value="Carbon-nitrogen hydrolase"/>
    <property type="match status" value="1"/>
</dbReference>
<accession>A0A3M0BQY8</accession>
<dbReference type="RefSeq" id="WP_121923514.1">
    <property type="nucleotide sequence ID" value="NZ_REFO01000013.1"/>
</dbReference>
<evidence type="ECO:0000313" key="3">
    <source>
        <dbReference type="Proteomes" id="UP000280842"/>
    </source>
</evidence>
<name>A0A3M0BQY8_9AQUI</name>
<keyword evidence="3" id="KW-1185">Reference proteome</keyword>
<dbReference type="AlphaFoldDB" id="A0A3M0BQY8"/>
<evidence type="ECO:0000259" key="1">
    <source>
        <dbReference type="PROSITE" id="PS50263"/>
    </source>
</evidence>
<feature type="domain" description="CN hydrolase" evidence="1">
    <location>
        <begin position="1"/>
        <end position="236"/>
    </location>
</feature>
<organism evidence="2 3">
    <name type="scientific">Hydrogenothermus marinus</name>
    <dbReference type="NCBI Taxonomy" id="133270"/>
    <lineage>
        <taxon>Bacteria</taxon>
        <taxon>Pseudomonadati</taxon>
        <taxon>Aquificota</taxon>
        <taxon>Aquificia</taxon>
        <taxon>Aquificales</taxon>
        <taxon>Hydrogenothermaceae</taxon>
        <taxon>Hydrogenothermus</taxon>
    </lineage>
</organism>
<dbReference type="PANTHER" id="PTHR23088:SF27">
    <property type="entry name" value="DEAMINATED GLUTATHIONE AMIDASE"/>
    <property type="match status" value="1"/>
</dbReference>
<dbReference type="Gene3D" id="3.60.110.10">
    <property type="entry name" value="Carbon-nitrogen hydrolase"/>
    <property type="match status" value="1"/>
</dbReference>
<dbReference type="PROSITE" id="PS50263">
    <property type="entry name" value="CN_HYDROLASE"/>
    <property type="match status" value="1"/>
</dbReference>
<proteinExistence type="predicted"/>
<gene>
    <name evidence="2" type="ORF">CLV39_1408</name>
</gene>
<dbReference type="Pfam" id="PF00795">
    <property type="entry name" value="CN_hydrolase"/>
    <property type="match status" value="1"/>
</dbReference>
<dbReference type="GO" id="GO:0016787">
    <property type="term" value="F:hydrolase activity"/>
    <property type="evidence" value="ECO:0007669"/>
    <property type="project" value="UniProtKB-KW"/>
</dbReference>
<reference evidence="2 3" key="1">
    <citation type="submission" date="2018-10" db="EMBL/GenBank/DDBJ databases">
        <title>Genomic Encyclopedia of Archaeal and Bacterial Type Strains, Phase II (KMG-II): from individual species to whole genera.</title>
        <authorList>
            <person name="Goeker M."/>
        </authorList>
    </citation>
    <scope>NUCLEOTIDE SEQUENCE [LARGE SCALE GENOMIC DNA]</scope>
    <source>
        <strain evidence="2 3">VM1</strain>
    </source>
</reference>
<evidence type="ECO:0000313" key="2">
    <source>
        <dbReference type="EMBL" id="RMA93342.1"/>
    </source>
</evidence>
<dbReference type="InterPro" id="IPR003010">
    <property type="entry name" value="C-N_Hydrolase"/>
</dbReference>
<comment type="caution">
    <text evidence="2">The sequence shown here is derived from an EMBL/GenBank/DDBJ whole genome shotgun (WGS) entry which is preliminary data.</text>
</comment>
<dbReference type="EMBL" id="REFO01000013">
    <property type="protein sequence ID" value="RMA93342.1"/>
    <property type="molecule type" value="Genomic_DNA"/>
</dbReference>
<dbReference type="PANTHER" id="PTHR23088">
    <property type="entry name" value="NITRILASE-RELATED"/>
    <property type="match status" value="1"/>
</dbReference>
<dbReference type="OrthoDB" id="9811121at2"/>
<sequence>MKIYSLQINLELGNIEKNMEKIFSYIDKIEKSSKTSLLLLPEMFSSGFDNENLENHAKETPQIYKDLEKLSLEKNLVISGTLPEKSRYGIYNKAFVIDKGDIIFKRAKVKLFTPTNEDKYFKPGKNSFDIAESSVGNLGIMICFELRYPNISHILRKKGVEIILIPAQWGLSRKEHLEILSKARAIENQSFVVVSDTTDKIGRISYAGSSAIYDPWGKTLAFIDSEEGLVEADINLSEVYRVRRKIKMEI</sequence>
<dbReference type="InterPro" id="IPR036526">
    <property type="entry name" value="C-N_Hydrolase_sf"/>
</dbReference>
<keyword evidence="2" id="KW-0378">Hydrolase</keyword>
<dbReference type="Proteomes" id="UP000280842">
    <property type="component" value="Unassembled WGS sequence"/>
</dbReference>